<comment type="caution">
    <text evidence="12">The sequence shown here is derived from an EMBL/GenBank/DDBJ whole genome shotgun (WGS) entry which is preliminary data.</text>
</comment>
<name>A0ABV3QFV0_9GAMM</name>
<dbReference type="PANTHER" id="PTHR48111:SF39">
    <property type="entry name" value="TRANSCRIPTIONAL REGULATORY PROTEIN CPXR"/>
    <property type="match status" value="1"/>
</dbReference>
<dbReference type="EMBL" id="JBFOHK010000003">
    <property type="protein sequence ID" value="MEW9572635.1"/>
    <property type="molecule type" value="Genomic_DNA"/>
</dbReference>
<dbReference type="InterPro" id="IPR001867">
    <property type="entry name" value="OmpR/PhoB-type_DNA-bd"/>
</dbReference>
<dbReference type="PANTHER" id="PTHR48111">
    <property type="entry name" value="REGULATOR OF RPOS"/>
    <property type="match status" value="1"/>
</dbReference>
<keyword evidence="7" id="KW-0804">Transcription</keyword>
<dbReference type="Proteomes" id="UP001556220">
    <property type="component" value="Unassembled WGS sequence"/>
</dbReference>
<evidence type="ECO:0000256" key="4">
    <source>
        <dbReference type="ARBA" id="ARBA00023012"/>
    </source>
</evidence>
<dbReference type="SUPFAM" id="SSF52172">
    <property type="entry name" value="CheY-like"/>
    <property type="match status" value="1"/>
</dbReference>
<dbReference type="CDD" id="cd00383">
    <property type="entry name" value="trans_reg_C"/>
    <property type="match status" value="1"/>
</dbReference>
<gene>
    <name evidence="12" type="ORF">ABQJ54_12825</name>
</gene>
<evidence type="ECO:0000256" key="3">
    <source>
        <dbReference type="ARBA" id="ARBA00022553"/>
    </source>
</evidence>
<feature type="modified residue" description="4-aspartylphosphate" evidence="8">
    <location>
        <position position="54"/>
    </location>
</feature>
<keyword evidence="4" id="KW-0902">Two-component regulatory system</keyword>
<dbReference type="PROSITE" id="PS50110">
    <property type="entry name" value="RESPONSE_REGULATORY"/>
    <property type="match status" value="1"/>
</dbReference>
<dbReference type="Gene3D" id="6.10.250.690">
    <property type="match status" value="1"/>
</dbReference>
<evidence type="ECO:0000256" key="5">
    <source>
        <dbReference type="ARBA" id="ARBA00023015"/>
    </source>
</evidence>
<evidence type="ECO:0000256" key="6">
    <source>
        <dbReference type="ARBA" id="ARBA00023125"/>
    </source>
</evidence>
<reference evidence="12 13" key="1">
    <citation type="submission" date="2024-06" db="EMBL/GenBank/DDBJ databases">
        <authorList>
            <person name="Woo H."/>
        </authorList>
    </citation>
    <scope>NUCLEOTIDE SEQUENCE [LARGE SCALE GENOMIC DNA]</scope>
    <source>
        <strain evidence="12 13">Si-c</strain>
    </source>
</reference>
<evidence type="ECO:0000259" key="10">
    <source>
        <dbReference type="PROSITE" id="PS50110"/>
    </source>
</evidence>
<dbReference type="SUPFAM" id="SSF46894">
    <property type="entry name" value="C-terminal effector domain of the bipartite response regulators"/>
    <property type="match status" value="1"/>
</dbReference>
<keyword evidence="3 8" id="KW-0597">Phosphoprotein</keyword>
<dbReference type="InterPro" id="IPR039420">
    <property type="entry name" value="WalR-like"/>
</dbReference>
<feature type="DNA-binding region" description="OmpR/PhoB-type" evidence="9">
    <location>
        <begin position="127"/>
        <end position="226"/>
    </location>
</feature>
<dbReference type="Pfam" id="PF00486">
    <property type="entry name" value="Trans_reg_C"/>
    <property type="match status" value="1"/>
</dbReference>
<dbReference type="RefSeq" id="WP_367854702.1">
    <property type="nucleotide sequence ID" value="NZ_JBFOHK010000003.1"/>
</dbReference>
<proteinExistence type="predicted"/>
<dbReference type="SMART" id="SM00862">
    <property type="entry name" value="Trans_reg_C"/>
    <property type="match status" value="1"/>
</dbReference>
<dbReference type="Gene3D" id="3.40.50.2300">
    <property type="match status" value="1"/>
</dbReference>
<dbReference type="SMART" id="SM00448">
    <property type="entry name" value="REC"/>
    <property type="match status" value="1"/>
</dbReference>
<accession>A0ABV3QFV0</accession>
<evidence type="ECO:0000256" key="8">
    <source>
        <dbReference type="PROSITE-ProRule" id="PRU00169"/>
    </source>
</evidence>
<feature type="domain" description="Response regulatory" evidence="10">
    <location>
        <begin position="3"/>
        <end position="118"/>
    </location>
</feature>
<dbReference type="Gene3D" id="1.10.10.10">
    <property type="entry name" value="Winged helix-like DNA-binding domain superfamily/Winged helix DNA-binding domain"/>
    <property type="match status" value="1"/>
</dbReference>
<sequence>MSRILIADDDRALCGLLAEYLRREGFAVDLAHDGEEALARLHNAAQRPDLLILDVMMPGRDGLETLRELRMKYRLPVIMLSARGEPVDRVVGLELGADDYLAKPCLPRELLARIRAQLRRNVPGTASGELQLGVLRLLPGERRALVEEHELSLTGAEFQLLLALAQRAGELVDKAALTRLALGRELERYDRSIDVHVSRLRHKLAEASAQSPRIDAVRGAGYVLVAGVP</sequence>
<keyword evidence="13" id="KW-1185">Reference proteome</keyword>
<evidence type="ECO:0000256" key="9">
    <source>
        <dbReference type="PROSITE-ProRule" id="PRU01091"/>
    </source>
</evidence>
<comment type="subcellular location">
    <subcellularLocation>
        <location evidence="1">Cytoplasm</location>
    </subcellularLocation>
</comment>
<organism evidence="12 13">
    <name type="scientific">Rhodanobacter lycopersici</name>
    <dbReference type="NCBI Taxonomy" id="3162487"/>
    <lineage>
        <taxon>Bacteria</taxon>
        <taxon>Pseudomonadati</taxon>
        <taxon>Pseudomonadota</taxon>
        <taxon>Gammaproteobacteria</taxon>
        <taxon>Lysobacterales</taxon>
        <taxon>Rhodanobacteraceae</taxon>
        <taxon>Rhodanobacter</taxon>
    </lineage>
</organism>
<dbReference type="InterPro" id="IPR016032">
    <property type="entry name" value="Sig_transdc_resp-reg_C-effctor"/>
</dbReference>
<dbReference type="InterPro" id="IPR011006">
    <property type="entry name" value="CheY-like_superfamily"/>
</dbReference>
<evidence type="ECO:0000256" key="2">
    <source>
        <dbReference type="ARBA" id="ARBA00022490"/>
    </source>
</evidence>
<evidence type="ECO:0000313" key="13">
    <source>
        <dbReference type="Proteomes" id="UP001556220"/>
    </source>
</evidence>
<feature type="domain" description="OmpR/PhoB-type" evidence="11">
    <location>
        <begin position="127"/>
        <end position="226"/>
    </location>
</feature>
<keyword evidence="5" id="KW-0805">Transcription regulation</keyword>
<dbReference type="InterPro" id="IPR036388">
    <property type="entry name" value="WH-like_DNA-bd_sf"/>
</dbReference>
<dbReference type="Pfam" id="PF00072">
    <property type="entry name" value="Response_reg"/>
    <property type="match status" value="1"/>
</dbReference>
<evidence type="ECO:0000313" key="12">
    <source>
        <dbReference type="EMBL" id="MEW9572635.1"/>
    </source>
</evidence>
<keyword evidence="6 9" id="KW-0238">DNA-binding</keyword>
<dbReference type="PROSITE" id="PS51755">
    <property type="entry name" value="OMPR_PHOB"/>
    <property type="match status" value="1"/>
</dbReference>
<dbReference type="InterPro" id="IPR001789">
    <property type="entry name" value="Sig_transdc_resp-reg_receiver"/>
</dbReference>
<evidence type="ECO:0000256" key="7">
    <source>
        <dbReference type="ARBA" id="ARBA00023163"/>
    </source>
</evidence>
<evidence type="ECO:0000259" key="11">
    <source>
        <dbReference type="PROSITE" id="PS51755"/>
    </source>
</evidence>
<protein>
    <submittedName>
        <fullName evidence="12">Response regulator</fullName>
    </submittedName>
</protein>
<keyword evidence="2" id="KW-0963">Cytoplasm</keyword>
<evidence type="ECO:0000256" key="1">
    <source>
        <dbReference type="ARBA" id="ARBA00004496"/>
    </source>
</evidence>